<name>A0A2H0R6Y5_9BACT</name>
<dbReference type="SUPFAM" id="SSF53098">
    <property type="entry name" value="Ribonuclease H-like"/>
    <property type="match status" value="1"/>
</dbReference>
<reference evidence="2 3" key="1">
    <citation type="submission" date="2017-09" db="EMBL/GenBank/DDBJ databases">
        <title>Depth-based differentiation of microbial function through sediment-hosted aquifers and enrichment of novel symbionts in the deep terrestrial subsurface.</title>
        <authorList>
            <person name="Probst A.J."/>
            <person name="Ladd B."/>
            <person name="Jarett J.K."/>
            <person name="Geller-Mcgrath D.E."/>
            <person name="Sieber C.M."/>
            <person name="Emerson J.B."/>
            <person name="Anantharaman K."/>
            <person name="Thomas B.C."/>
            <person name="Malmstrom R."/>
            <person name="Stieglmeier M."/>
            <person name="Klingl A."/>
            <person name="Woyke T."/>
            <person name="Ryan C.M."/>
            <person name="Banfield J.F."/>
        </authorList>
    </citation>
    <scope>NUCLEOTIDE SEQUENCE [LARGE SCALE GENOMIC DNA]</scope>
    <source>
        <strain evidence="2">CG10_big_fil_rev_8_21_14_0_10_37_15</strain>
    </source>
</reference>
<evidence type="ECO:0000313" key="2">
    <source>
        <dbReference type="EMBL" id="PIR41794.1"/>
    </source>
</evidence>
<dbReference type="Proteomes" id="UP000230208">
    <property type="component" value="Unassembled WGS sequence"/>
</dbReference>
<accession>A0A2H0R6Y5</accession>
<dbReference type="InterPro" id="IPR012337">
    <property type="entry name" value="RNaseH-like_sf"/>
</dbReference>
<evidence type="ECO:0000313" key="3">
    <source>
        <dbReference type="Proteomes" id="UP000230208"/>
    </source>
</evidence>
<dbReference type="EMBL" id="PCXP01000021">
    <property type="protein sequence ID" value="PIR41794.1"/>
    <property type="molecule type" value="Genomic_DNA"/>
</dbReference>
<feature type="domain" description="Predicted 3'-5' exonuclease PolB-like" evidence="1">
    <location>
        <begin position="96"/>
        <end position="216"/>
    </location>
</feature>
<dbReference type="InterPro" id="IPR036397">
    <property type="entry name" value="RNaseH_sf"/>
</dbReference>
<dbReference type="Gene3D" id="3.30.420.10">
    <property type="entry name" value="Ribonuclease H-like superfamily/Ribonuclease H"/>
    <property type="match status" value="1"/>
</dbReference>
<evidence type="ECO:0000259" key="1">
    <source>
        <dbReference type="Pfam" id="PF10108"/>
    </source>
</evidence>
<dbReference type="InterPro" id="IPR019288">
    <property type="entry name" value="3'-5'_exonuclease_PolB-like"/>
</dbReference>
<proteinExistence type="predicted"/>
<dbReference type="AlphaFoldDB" id="A0A2H0R6Y5"/>
<organism evidence="2 3">
    <name type="scientific">Candidatus Yanofskybacteria bacterium CG10_big_fil_rev_8_21_14_0_10_37_15</name>
    <dbReference type="NCBI Taxonomy" id="1975097"/>
    <lineage>
        <taxon>Bacteria</taxon>
        <taxon>Candidatus Yanofskyibacteriota</taxon>
    </lineage>
</organism>
<protein>
    <recommendedName>
        <fullName evidence="1">Predicted 3'-5' exonuclease PolB-like domain-containing protein</fullName>
    </recommendedName>
</protein>
<comment type="caution">
    <text evidence="2">The sequence shown here is derived from an EMBL/GenBank/DDBJ whole genome shotgun (WGS) entry which is preliminary data.</text>
</comment>
<dbReference type="Pfam" id="PF10108">
    <property type="entry name" value="DNA_pol_B_exo2"/>
    <property type="match status" value="1"/>
</dbReference>
<dbReference type="GO" id="GO:0003676">
    <property type="term" value="F:nucleic acid binding"/>
    <property type="evidence" value="ECO:0007669"/>
    <property type="project" value="InterPro"/>
</dbReference>
<gene>
    <name evidence="2" type="ORF">COV30_02020</name>
</gene>
<sequence length="229" mass="26318">MNPKLIFDIETVGVEFNSLDEKSKEFLLANTDNEEEKKQIKEELGFSPLTGRVVAIGILNPDTDKGAVYYLSPEENPPVGGEKEKKDDVLYIPCVNEKDLLKNFWSAAAHYDQFITFAGHGFDCPYLMVRSAVNNVKPSRSLFQNRYNSILHLDLLDRLTNFGAMRGKRSLHLWCQAFGIESSKDKGVTGDDVARLFKEKKYLDIAKYCYDDIRATKELFQYWEKYMSK</sequence>